<name>A0A455T1J6_9CHLR</name>
<sequence>MKSEKPTLTEAGTSLRPLSLVQQLAQEDLSSRSASLYQLFKGDWSCEEKALIATALLELLGRQPGLPDRAAFVLLLAELARDWSALDRAETPPDRQRRLRATLVRGLPLYLELLETSEPQLRLASLYLSAWLPEGRAQLLPVLLRRLEEEEVARVRAALALALAQLAGDQPQVRLHLTALLKAPEAPIARLGAALALTRLLRAETPMRAVRLLVRTIANPQVVAHDYDDLPWARNSVVADSSDLLRLLPRRRLQFALPVLVEALASANYYEALSLARTLLYLGFASQRPGISFQAATPTQQAILSALRTSLSSWQASELLNTVEAQARLSAG</sequence>
<organism evidence="1">
    <name type="scientific">Thermogemmatispora argillosa</name>
    <dbReference type="NCBI Taxonomy" id="2045280"/>
    <lineage>
        <taxon>Bacteria</taxon>
        <taxon>Bacillati</taxon>
        <taxon>Chloroflexota</taxon>
        <taxon>Ktedonobacteria</taxon>
        <taxon>Thermogemmatisporales</taxon>
        <taxon>Thermogemmatisporaceae</taxon>
        <taxon>Thermogemmatispora</taxon>
    </lineage>
</organism>
<gene>
    <name evidence="1" type="ORF">KTA_27020</name>
</gene>
<dbReference type="InterPro" id="IPR016024">
    <property type="entry name" value="ARM-type_fold"/>
</dbReference>
<evidence type="ECO:0000313" key="1">
    <source>
        <dbReference type="EMBL" id="BBH94503.1"/>
    </source>
</evidence>
<accession>A0A455T1J6</accession>
<dbReference type="InterPro" id="IPR011989">
    <property type="entry name" value="ARM-like"/>
</dbReference>
<protein>
    <recommendedName>
        <fullName evidence="2">PBS lyase</fullName>
    </recommendedName>
</protein>
<dbReference type="Gene3D" id="1.25.10.10">
    <property type="entry name" value="Leucine-rich Repeat Variant"/>
    <property type="match status" value="1"/>
</dbReference>
<dbReference type="SUPFAM" id="SSF48371">
    <property type="entry name" value="ARM repeat"/>
    <property type="match status" value="1"/>
</dbReference>
<dbReference type="EMBL" id="AP019377">
    <property type="protein sequence ID" value="BBH94503.1"/>
    <property type="molecule type" value="Genomic_DNA"/>
</dbReference>
<proteinExistence type="predicted"/>
<evidence type="ECO:0008006" key="2">
    <source>
        <dbReference type="Google" id="ProtNLM"/>
    </source>
</evidence>
<dbReference type="AlphaFoldDB" id="A0A455T1J6"/>
<reference evidence="1" key="1">
    <citation type="submission" date="2018-12" db="EMBL/GenBank/DDBJ databases">
        <title>Novel natural products biosynthetic potential of the class Ktedonobacteria.</title>
        <authorList>
            <person name="Zheng Y."/>
            <person name="Saitou A."/>
            <person name="Wang C.M."/>
            <person name="Toyoda A."/>
            <person name="Minakuchi Y."/>
            <person name="Sekiguchi Y."/>
            <person name="Ueda K."/>
            <person name="Takano H."/>
            <person name="Sakai Y."/>
            <person name="Yokota A."/>
            <person name="Yabe S."/>
        </authorList>
    </citation>
    <scope>NUCLEOTIDE SEQUENCE</scope>
    <source>
        <strain evidence="1">A3-2</strain>
    </source>
</reference>